<sequence>MMRRSTFSTILFFVVLSLIGLVASRHLDLRLMPSRTSKKVSVYFYWPNATSRTIEQEITSKIESSLSTLQGVKEIESRTNEGGGSVTISLKKAVDLEMFEFQALSVLRRVYRSFPDGVSFPSLKVGGVEKEKPILRVQLIAKSLQNEIYHYVEKHVIPKLGVVEGVQSVILYGKNRMVWNIEYKTDVCDILGVTPQRISQALSMHLKSFQVGVMETKSHYAVQVWLRTKVSPKSTLANIPIEIHKGRQILLGDVADIYRAPVTSRQVVHVDGKQVVSFTVVPEEGVNQLVLERTVLSEIDKLQKELPEDWKFKLTYNAAELLRESLTTMLYRTFLSLLLLFLFVWWVTRSGRYLFYVVVSLFVNISIAIGFYRLFGVEVHMYALAGFTISLGMVIDNTIVMIDHLRYKGGMQVFWAILAATLTTIGALSVIFFQSESVQLILKDFSWVVIIHLALSLVIALYLIPALMDRFPIKTSHSRKRVGRQRIQVRFAGYYKQLLLFLRRYRWASLVLMIWAFGLPVYLLPSSLEENVPMHSLYNKIFQSEWFQENRYSIEKYLGGTFYQFHEAIEQGHRDDKVEETKLILSCENREGGTYEHLKQIAYRVERHLAKYHEIKTFITTLSNPDRFDIEVYFTPKGENSPLPFTVKKDLEVFGVVTGGVNWTVRGVGKAYAKMPETEIPDQVIELHGYEYDQLMKYANDLVLAMKCHERVKKVKVAGETGWMIVKKEGRKLKMDRAKLNERGVQLSQLYRALTKHTRKHRYTIQTPWLKTQQMSLFSDQYNRYDIWSLQHEYIDGDYGYVPLGSVMTMEEGSIVFPVLKKNQQYLLYVNFTFQGSDKTMEKIIGADIQSIQSEMPMGFTVDFKDYNQQWYEEDPVLLWLSIALFIIFVICTVLLESIRQPLSVLMVLPLSFTGVFFMFGTLKLPCDYGGYASFIMLSGIAVNAALYIMNDYNSFKKRYSDRGSLFCFMKAVHYKISPIMLTILSTVLGLIPFLLFQKGEVFWYSFAIGTIGGLLFSVVAIFFILPLFILPKGVSSRR</sequence>
<dbReference type="EMBL" id="CP081303">
    <property type="protein sequence ID" value="QZE13676.1"/>
    <property type="molecule type" value="Genomic_DNA"/>
</dbReference>
<name>A0AC61NDP3_9BACT</name>
<protein>
    <submittedName>
        <fullName evidence="1">Efflux RND transporter permease subunit</fullName>
    </submittedName>
</protein>
<reference evidence="1" key="1">
    <citation type="submission" date="2021-08" db="EMBL/GenBank/DDBJ databases">
        <title>Novel anaerobic bacterium isolated from sea squirt in East Sea, Republic of Korea.</title>
        <authorList>
            <person name="Nguyen T.H."/>
            <person name="Li Z."/>
            <person name="Lee Y.-J."/>
            <person name="Ko J."/>
            <person name="Kim S.-G."/>
        </authorList>
    </citation>
    <scope>NUCLEOTIDE SEQUENCE</scope>
    <source>
        <strain evidence="1">KCTC 25031</strain>
    </source>
</reference>
<keyword evidence="2" id="KW-1185">Reference proteome</keyword>
<accession>A0AC61NDP3</accession>
<proteinExistence type="predicted"/>
<evidence type="ECO:0000313" key="1">
    <source>
        <dbReference type="EMBL" id="QZE13676.1"/>
    </source>
</evidence>
<organism evidence="1 2">
    <name type="scientific">Halosquirtibacter laminarini</name>
    <dbReference type="NCBI Taxonomy" id="3374600"/>
    <lineage>
        <taxon>Bacteria</taxon>
        <taxon>Pseudomonadati</taxon>
        <taxon>Bacteroidota</taxon>
        <taxon>Bacteroidia</taxon>
        <taxon>Marinilabiliales</taxon>
        <taxon>Prolixibacteraceae</taxon>
        <taxon>Halosquirtibacter</taxon>
    </lineage>
</organism>
<evidence type="ECO:0000313" key="2">
    <source>
        <dbReference type="Proteomes" id="UP000826212"/>
    </source>
</evidence>
<gene>
    <name evidence="1" type="ORF">K4L44_14050</name>
</gene>
<dbReference type="Proteomes" id="UP000826212">
    <property type="component" value="Chromosome"/>
</dbReference>